<dbReference type="eggNOG" id="ENOG502QPWC">
    <property type="taxonomic scope" value="Eukaryota"/>
</dbReference>
<evidence type="ECO:0000313" key="5">
    <source>
        <dbReference type="Proteomes" id="UP000054350"/>
    </source>
</evidence>
<dbReference type="STRING" id="578462.A0A0L0RZD3"/>
<dbReference type="InterPro" id="IPR036887">
    <property type="entry name" value="HTH_APSES_sf"/>
</dbReference>
<dbReference type="InterPro" id="IPR003163">
    <property type="entry name" value="Tscrpt_reg_HTH_APSES-type"/>
</dbReference>
<proteinExistence type="predicted"/>
<sequence>MASTQCSPAIHVAVYSGVSVWEMMCRNVAVMRRKADSYLNATQILKVAGIEKGRRTKILEREIASGVHEKVQGGYGKYQGTWVPFERGVQLCEEYKVEELMRPILEFDPTTMVARNKPSLRQSALAEQQQQLHKVVAFPSASPSPTRASFLAAQHPGFGLSILPTPPALRLATNVARPVGTDPVPFPTMATQSGHDASLLESQSDLFMSTTTTAGSASSHAATNQALLSGLASMSHSGSGVAHGLPTPSASRVSPVPTDLQRLQAPAFAPLPPPLPTPTLSMFASSPTSMHTPSAYKSDFPSSLYSSYMSSYQRFHQDNDYLDGDLMDEDPLPFAGYQQSSRRVPLLGP</sequence>
<gene>
    <name evidence="4" type="ORF">AMAG_01319</name>
</gene>
<keyword evidence="1" id="KW-0677">Repeat</keyword>
<dbReference type="PANTHER" id="PTHR43828">
    <property type="entry name" value="ASPARAGINASE"/>
    <property type="match status" value="1"/>
</dbReference>
<dbReference type="GO" id="GO:0030907">
    <property type="term" value="C:MBF transcription complex"/>
    <property type="evidence" value="ECO:0007669"/>
    <property type="project" value="TreeGrafter"/>
</dbReference>
<dbReference type="PROSITE" id="PS51299">
    <property type="entry name" value="HTH_APSES"/>
    <property type="match status" value="1"/>
</dbReference>
<evidence type="ECO:0000256" key="1">
    <source>
        <dbReference type="ARBA" id="ARBA00022737"/>
    </source>
</evidence>
<reference evidence="5" key="2">
    <citation type="submission" date="2009-11" db="EMBL/GenBank/DDBJ databases">
        <title>The Genome Sequence of Allomyces macrogynus strain ATCC 38327.</title>
        <authorList>
            <consortium name="The Broad Institute Genome Sequencing Platform"/>
            <person name="Russ C."/>
            <person name="Cuomo C."/>
            <person name="Shea T."/>
            <person name="Young S.K."/>
            <person name="Zeng Q."/>
            <person name="Koehrsen M."/>
            <person name="Haas B."/>
            <person name="Borodovsky M."/>
            <person name="Guigo R."/>
            <person name="Alvarado L."/>
            <person name="Berlin A."/>
            <person name="Borenstein D."/>
            <person name="Chen Z."/>
            <person name="Engels R."/>
            <person name="Freedman E."/>
            <person name="Gellesch M."/>
            <person name="Goldberg J."/>
            <person name="Griggs A."/>
            <person name="Gujja S."/>
            <person name="Heiman D."/>
            <person name="Hepburn T."/>
            <person name="Howarth C."/>
            <person name="Jen D."/>
            <person name="Larson L."/>
            <person name="Lewis B."/>
            <person name="Mehta T."/>
            <person name="Park D."/>
            <person name="Pearson M."/>
            <person name="Roberts A."/>
            <person name="Saif S."/>
            <person name="Shenoy N."/>
            <person name="Sisk P."/>
            <person name="Stolte C."/>
            <person name="Sykes S."/>
            <person name="Walk T."/>
            <person name="White J."/>
            <person name="Yandava C."/>
            <person name="Burger G."/>
            <person name="Gray M.W."/>
            <person name="Holland P.W.H."/>
            <person name="King N."/>
            <person name="Lang F.B.F."/>
            <person name="Roger A.J."/>
            <person name="Ruiz-Trillo I."/>
            <person name="Lander E."/>
            <person name="Nusbaum C."/>
        </authorList>
    </citation>
    <scope>NUCLEOTIDE SEQUENCE [LARGE SCALE GENOMIC DNA]</scope>
    <source>
        <strain evidence="5">ATCC 38327</strain>
    </source>
</reference>
<dbReference type="SUPFAM" id="SSF54616">
    <property type="entry name" value="DNA-binding domain of Mlu1-box binding protein MBP1"/>
    <property type="match status" value="1"/>
</dbReference>
<dbReference type="InterPro" id="IPR018004">
    <property type="entry name" value="KilA/APSES_HTH"/>
</dbReference>
<dbReference type="FunFam" id="3.10.260.10:FF:000001">
    <property type="entry name" value="APSES transcription factor (MbpA)"/>
    <property type="match status" value="1"/>
</dbReference>
<organism evidence="4 5">
    <name type="scientific">Allomyces macrogynus (strain ATCC 38327)</name>
    <name type="common">Allomyces javanicus var. macrogynus</name>
    <dbReference type="NCBI Taxonomy" id="578462"/>
    <lineage>
        <taxon>Eukaryota</taxon>
        <taxon>Fungi</taxon>
        <taxon>Fungi incertae sedis</taxon>
        <taxon>Blastocladiomycota</taxon>
        <taxon>Blastocladiomycetes</taxon>
        <taxon>Blastocladiales</taxon>
        <taxon>Blastocladiaceae</taxon>
        <taxon>Allomyces</taxon>
    </lineage>
</organism>
<dbReference type="Pfam" id="PF04383">
    <property type="entry name" value="KilA-N"/>
    <property type="match status" value="1"/>
</dbReference>
<dbReference type="VEuPathDB" id="FungiDB:AMAG_01319"/>
<dbReference type="PANTHER" id="PTHR43828:SF3">
    <property type="entry name" value="CHROMO DOMAIN-CONTAINING PROTEIN"/>
    <property type="match status" value="1"/>
</dbReference>
<accession>A0A0L0RZD3</accession>
<keyword evidence="2" id="KW-0040">ANK repeat</keyword>
<protein>
    <recommendedName>
        <fullName evidence="3">HTH APSES-type domain-containing protein</fullName>
    </recommendedName>
</protein>
<dbReference type="GO" id="GO:0033309">
    <property type="term" value="C:SBF transcription complex"/>
    <property type="evidence" value="ECO:0007669"/>
    <property type="project" value="TreeGrafter"/>
</dbReference>
<dbReference type="GO" id="GO:0000981">
    <property type="term" value="F:DNA-binding transcription factor activity, RNA polymerase II-specific"/>
    <property type="evidence" value="ECO:0007669"/>
    <property type="project" value="UniProtKB-ARBA"/>
</dbReference>
<name>A0A0L0RZD3_ALLM3</name>
<evidence type="ECO:0000259" key="3">
    <source>
        <dbReference type="PROSITE" id="PS51299"/>
    </source>
</evidence>
<dbReference type="GO" id="GO:0003677">
    <property type="term" value="F:DNA binding"/>
    <property type="evidence" value="ECO:0007669"/>
    <property type="project" value="InterPro"/>
</dbReference>
<dbReference type="AlphaFoldDB" id="A0A0L0RZD3"/>
<evidence type="ECO:0000256" key="2">
    <source>
        <dbReference type="ARBA" id="ARBA00023043"/>
    </source>
</evidence>
<reference evidence="4 5" key="1">
    <citation type="submission" date="2009-11" db="EMBL/GenBank/DDBJ databases">
        <title>Annotation of Allomyces macrogynus ATCC 38327.</title>
        <authorList>
            <consortium name="The Broad Institute Genome Sequencing Platform"/>
            <person name="Russ C."/>
            <person name="Cuomo C."/>
            <person name="Burger G."/>
            <person name="Gray M.W."/>
            <person name="Holland P.W.H."/>
            <person name="King N."/>
            <person name="Lang F.B.F."/>
            <person name="Roger A.J."/>
            <person name="Ruiz-Trillo I."/>
            <person name="Young S.K."/>
            <person name="Zeng Q."/>
            <person name="Gargeya S."/>
            <person name="Fitzgerald M."/>
            <person name="Haas B."/>
            <person name="Abouelleil A."/>
            <person name="Alvarado L."/>
            <person name="Arachchi H.M."/>
            <person name="Berlin A."/>
            <person name="Chapman S.B."/>
            <person name="Gearin G."/>
            <person name="Goldberg J."/>
            <person name="Griggs A."/>
            <person name="Gujja S."/>
            <person name="Hansen M."/>
            <person name="Heiman D."/>
            <person name="Howarth C."/>
            <person name="Larimer J."/>
            <person name="Lui A."/>
            <person name="MacDonald P.J.P."/>
            <person name="McCowen C."/>
            <person name="Montmayeur A."/>
            <person name="Murphy C."/>
            <person name="Neiman D."/>
            <person name="Pearson M."/>
            <person name="Priest M."/>
            <person name="Roberts A."/>
            <person name="Saif S."/>
            <person name="Shea T."/>
            <person name="Sisk P."/>
            <person name="Stolte C."/>
            <person name="Sykes S."/>
            <person name="Wortman J."/>
            <person name="Nusbaum C."/>
            <person name="Birren B."/>
        </authorList>
    </citation>
    <scope>NUCLEOTIDE SEQUENCE [LARGE SCALE GENOMIC DNA]</scope>
    <source>
        <strain evidence="4 5">ATCC 38327</strain>
    </source>
</reference>
<dbReference type="OrthoDB" id="6718656at2759"/>
<feature type="domain" description="HTH APSES-type" evidence="3">
    <location>
        <begin position="10"/>
        <end position="116"/>
    </location>
</feature>
<dbReference type="Proteomes" id="UP000054350">
    <property type="component" value="Unassembled WGS sequence"/>
</dbReference>
<dbReference type="EMBL" id="GG745329">
    <property type="protein sequence ID" value="KNE55424.1"/>
    <property type="molecule type" value="Genomic_DNA"/>
</dbReference>
<dbReference type="InterPro" id="IPR051642">
    <property type="entry name" value="SWI6-like"/>
</dbReference>
<dbReference type="SMART" id="SM01252">
    <property type="entry name" value="KilA-N"/>
    <property type="match status" value="1"/>
</dbReference>
<dbReference type="Gene3D" id="3.10.260.10">
    <property type="entry name" value="Transcription regulator HTH, APSES-type DNA-binding domain"/>
    <property type="match status" value="1"/>
</dbReference>
<evidence type="ECO:0000313" key="4">
    <source>
        <dbReference type="EMBL" id="KNE55424.1"/>
    </source>
</evidence>
<keyword evidence="5" id="KW-1185">Reference proteome</keyword>